<dbReference type="Proteomes" id="UP001215712">
    <property type="component" value="Unassembled WGS sequence"/>
</dbReference>
<feature type="domain" description="NADP-dependent oxidoreductase" evidence="3">
    <location>
        <begin position="30"/>
        <end position="342"/>
    </location>
</feature>
<reference evidence="4" key="1">
    <citation type="journal article" date="2023" name="IMA Fungus">
        <title>Comparative genomic study of the Penicillium genus elucidates a diverse pangenome and 15 lateral gene transfer events.</title>
        <authorList>
            <person name="Petersen C."/>
            <person name="Sorensen T."/>
            <person name="Nielsen M.R."/>
            <person name="Sondergaard T.E."/>
            <person name="Sorensen J.L."/>
            <person name="Fitzpatrick D.A."/>
            <person name="Frisvad J.C."/>
            <person name="Nielsen K.L."/>
        </authorList>
    </citation>
    <scope>NUCLEOTIDE SEQUENCE</scope>
    <source>
        <strain evidence="4">IBT 17514</strain>
    </source>
</reference>
<comment type="caution">
    <text evidence="4">The sequence shown here is derived from an EMBL/GenBank/DDBJ whole genome shotgun (WGS) entry which is preliminary data.</text>
</comment>
<dbReference type="PANTHER" id="PTHR43364">
    <property type="entry name" value="NADH-SPECIFIC METHYLGLYOXAL REDUCTASE-RELATED"/>
    <property type="match status" value="1"/>
</dbReference>
<dbReference type="Gene3D" id="3.20.20.100">
    <property type="entry name" value="NADP-dependent oxidoreductase domain"/>
    <property type="match status" value="1"/>
</dbReference>
<keyword evidence="1" id="KW-0560">Oxidoreductase</keyword>
<dbReference type="AlphaFoldDB" id="A0AAD6MR75"/>
<dbReference type="PANTHER" id="PTHR43364:SF15">
    <property type="entry name" value="ARYL-ALCOHOL DEHYDROGENASE AAD16-RELATED"/>
    <property type="match status" value="1"/>
</dbReference>
<comment type="similarity">
    <text evidence="2">Belongs to the aldo/keto reductase family. Aldo/keto reductase 2 subfamily.</text>
</comment>
<dbReference type="InterPro" id="IPR023210">
    <property type="entry name" value="NADP_OxRdtase_dom"/>
</dbReference>
<dbReference type="EMBL" id="JAQJAN010000020">
    <property type="protein sequence ID" value="KAJ5704137.1"/>
    <property type="molecule type" value="Genomic_DNA"/>
</dbReference>
<evidence type="ECO:0000313" key="4">
    <source>
        <dbReference type="EMBL" id="KAJ5704137.1"/>
    </source>
</evidence>
<protein>
    <recommendedName>
        <fullName evidence="3">NADP-dependent oxidoreductase domain-containing protein</fullName>
    </recommendedName>
</protein>
<accession>A0AAD6MR75</accession>
<dbReference type="GO" id="GO:0016491">
    <property type="term" value="F:oxidoreductase activity"/>
    <property type="evidence" value="ECO:0007669"/>
    <property type="project" value="UniProtKB-KW"/>
</dbReference>
<dbReference type="CDD" id="cd19079">
    <property type="entry name" value="AKR_EcYajO-like"/>
    <property type="match status" value="1"/>
</dbReference>
<sequence length="352" mass="39899">MDSSLSHPKKHDLPSMQYRRLGNSGLKVSRIILGCMTYGNPHWEGSPWVLDEEASLPLLKKAFNLGINTFDTANTYSNGESETILGKALTKYSIPRSKVVIMTKLYYPVLEDDPNSRPNPAVNDGPLVNQMGLSRKHIFDAVEGSLRRLNTSYIDVLQLHRLDSETPVEEIVRALHDLVQMGKIRYLGASSMHCWEFARLQYCAKMNRWTPFVSMQGLYNLLYREEEREMNPFCEAEGVGLIPWSPLARGLLARPWHEKSSRGDQDEKTKRWFVGDQNAAIVSRVEELSERKKCAMSSVAMAWLMRKGACPIVGLNSVVRIEAALEALDIKLSPEEVEYLEQPYQPLSVQAI</sequence>
<dbReference type="FunFam" id="3.20.20.100:FF:000004">
    <property type="entry name" value="Oxidoreductase, aldo/keto reductase"/>
    <property type="match status" value="1"/>
</dbReference>
<keyword evidence="5" id="KW-1185">Reference proteome</keyword>
<name>A0AAD6MR75_9EURO</name>
<dbReference type="Pfam" id="PF00248">
    <property type="entry name" value="Aldo_ket_red"/>
    <property type="match status" value="1"/>
</dbReference>
<evidence type="ECO:0000256" key="2">
    <source>
        <dbReference type="ARBA" id="ARBA00038157"/>
    </source>
</evidence>
<proteinExistence type="inferred from homology"/>
<evidence type="ECO:0000313" key="5">
    <source>
        <dbReference type="Proteomes" id="UP001215712"/>
    </source>
</evidence>
<dbReference type="SUPFAM" id="SSF51430">
    <property type="entry name" value="NAD(P)-linked oxidoreductase"/>
    <property type="match status" value="1"/>
</dbReference>
<dbReference type="GO" id="GO:0005829">
    <property type="term" value="C:cytosol"/>
    <property type="evidence" value="ECO:0007669"/>
    <property type="project" value="UniProtKB-ARBA"/>
</dbReference>
<gene>
    <name evidence="4" type="ORF">N7493_011275</name>
</gene>
<dbReference type="InterPro" id="IPR036812">
    <property type="entry name" value="NAD(P)_OxRdtase_dom_sf"/>
</dbReference>
<evidence type="ECO:0000259" key="3">
    <source>
        <dbReference type="Pfam" id="PF00248"/>
    </source>
</evidence>
<dbReference type="InterPro" id="IPR050523">
    <property type="entry name" value="AKR_Detox_Biosynth"/>
</dbReference>
<organism evidence="4 5">
    <name type="scientific">Penicillium malachiteum</name>
    <dbReference type="NCBI Taxonomy" id="1324776"/>
    <lineage>
        <taxon>Eukaryota</taxon>
        <taxon>Fungi</taxon>
        <taxon>Dikarya</taxon>
        <taxon>Ascomycota</taxon>
        <taxon>Pezizomycotina</taxon>
        <taxon>Eurotiomycetes</taxon>
        <taxon>Eurotiomycetidae</taxon>
        <taxon>Eurotiales</taxon>
        <taxon>Aspergillaceae</taxon>
        <taxon>Penicillium</taxon>
    </lineage>
</organism>
<evidence type="ECO:0000256" key="1">
    <source>
        <dbReference type="ARBA" id="ARBA00023002"/>
    </source>
</evidence>
<reference evidence="4" key="2">
    <citation type="submission" date="2023-01" db="EMBL/GenBank/DDBJ databases">
        <authorList>
            <person name="Petersen C."/>
        </authorList>
    </citation>
    <scope>NUCLEOTIDE SEQUENCE</scope>
    <source>
        <strain evidence="4">IBT 17514</strain>
    </source>
</reference>